<dbReference type="InterPro" id="IPR050093">
    <property type="entry name" value="ABC_SmlMolc_Importer"/>
</dbReference>
<dbReference type="SUPFAM" id="SSF50331">
    <property type="entry name" value="MOP-like"/>
    <property type="match status" value="1"/>
</dbReference>
<dbReference type="PANTHER" id="PTHR42781">
    <property type="entry name" value="SPERMIDINE/PUTRESCINE IMPORT ATP-BINDING PROTEIN POTA"/>
    <property type="match status" value="1"/>
</dbReference>
<dbReference type="GO" id="GO:0005524">
    <property type="term" value="F:ATP binding"/>
    <property type="evidence" value="ECO:0007669"/>
    <property type="project" value="UniProtKB-KW"/>
</dbReference>
<dbReference type="Proteomes" id="UP001500359">
    <property type="component" value="Unassembled WGS sequence"/>
</dbReference>
<dbReference type="SUPFAM" id="SSF52540">
    <property type="entry name" value="P-loop containing nucleoside triphosphate hydrolases"/>
    <property type="match status" value="1"/>
</dbReference>
<dbReference type="Pfam" id="PF08402">
    <property type="entry name" value="TOBE_2"/>
    <property type="match status" value="1"/>
</dbReference>
<evidence type="ECO:0000256" key="6">
    <source>
        <dbReference type="ARBA" id="ARBA00023004"/>
    </source>
</evidence>
<dbReference type="InterPro" id="IPR017871">
    <property type="entry name" value="ABC_transporter-like_CS"/>
</dbReference>
<dbReference type="Pfam" id="PF00005">
    <property type="entry name" value="ABC_tran"/>
    <property type="match status" value="1"/>
</dbReference>
<evidence type="ECO:0000256" key="2">
    <source>
        <dbReference type="ARBA" id="ARBA00022475"/>
    </source>
</evidence>
<name>A0ABN1LDC7_9ALTE</name>
<keyword evidence="1" id="KW-0813">Transport</keyword>
<evidence type="ECO:0000256" key="3">
    <source>
        <dbReference type="ARBA" id="ARBA00022496"/>
    </source>
</evidence>
<dbReference type="InterPro" id="IPR027417">
    <property type="entry name" value="P-loop_NTPase"/>
</dbReference>
<reference evidence="10 11" key="1">
    <citation type="journal article" date="2019" name="Int. J. Syst. Evol. Microbiol.">
        <title>The Global Catalogue of Microorganisms (GCM) 10K type strain sequencing project: providing services to taxonomists for standard genome sequencing and annotation.</title>
        <authorList>
            <consortium name="The Broad Institute Genomics Platform"/>
            <consortium name="The Broad Institute Genome Sequencing Center for Infectious Disease"/>
            <person name="Wu L."/>
            <person name="Ma J."/>
        </authorList>
    </citation>
    <scope>NUCLEOTIDE SEQUENCE [LARGE SCALE GENOMIC DNA]</scope>
    <source>
        <strain evidence="10 11">JCM 15896</strain>
    </source>
</reference>
<proteinExistence type="predicted"/>
<feature type="domain" description="ABC transporter" evidence="9">
    <location>
        <begin position="2"/>
        <end position="234"/>
    </location>
</feature>
<accession>A0ABN1LDC7</accession>
<protein>
    <submittedName>
        <fullName evidence="10">ABC transporter ATP-binding protein</fullName>
    </submittedName>
</protein>
<keyword evidence="2" id="KW-1003">Cell membrane</keyword>
<comment type="caution">
    <text evidence="10">The sequence shown here is derived from an EMBL/GenBank/DDBJ whole genome shotgun (WGS) entry which is preliminary data.</text>
</comment>
<keyword evidence="3" id="KW-0410">Iron transport</keyword>
<dbReference type="PROSITE" id="PS00211">
    <property type="entry name" value="ABC_TRANSPORTER_1"/>
    <property type="match status" value="1"/>
</dbReference>
<evidence type="ECO:0000313" key="10">
    <source>
        <dbReference type="EMBL" id="GAA0853478.1"/>
    </source>
</evidence>
<dbReference type="EMBL" id="BAAAFD010000001">
    <property type="protein sequence ID" value="GAA0853478.1"/>
    <property type="molecule type" value="Genomic_DNA"/>
</dbReference>
<dbReference type="InterPro" id="IPR015853">
    <property type="entry name" value="ABC_transpr_FbpC"/>
</dbReference>
<dbReference type="InterPro" id="IPR003593">
    <property type="entry name" value="AAA+_ATPase"/>
</dbReference>
<evidence type="ECO:0000256" key="4">
    <source>
        <dbReference type="ARBA" id="ARBA00022741"/>
    </source>
</evidence>
<sequence>MLDVTNIDVFYDKTQAVNHTSLHLKKGQIGCLLGPSGCGKTSILRAIAGFEPIKNGEITVTGNILSSEHFTLVPEKRNIAVVFQDFALFPHLSVAQNITFGLSHLSHQQQRDRVNELVELVSLQGTEDKFPHQLSGGQKQRVALARAMAPKPQLLLMDEPFANLDADLRDELAKDVRQILNHEQTTALMVTHDQQEAFAMADVIGVMHQGAIHQWGSAYDLYHRPATRFVADFIGEGVFIPAIIREDKYLTTTLAEFVLPAKYNFTVGTEVDVLVRPDDIIHDDMSPFSAKVVAKSFRGAHILYELQLPDPKIQKVLCLAPSHHDHTLGESIGIKLDLQHIVVFNR</sequence>
<dbReference type="InterPro" id="IPR008995">
    <property type="entry name" value="Mo/tungstate-bd_C_term_dom"/>
</dbReference>
<dbReference type="PANTHER" id="PTHR42781:SF4">
    <property type="entry name" value="SPERMIDINE_PUTRESCINE IMPORT ATP-BINDING PROTEIN POTA"/>
    <property type="match status" value="1"/>
</dbReference>
<evidence type="ECO:0000313" key="11">
    <source>
        <dbReference type="Proteomes" id="UP001500359"/>
    </source>
</evidence>
<dbReference type="RefSeq" id="WP_343856397.1">
    <property type="nucleotide sequence ID" value="NZ_BAAAFD010000001.1"/>
</dbReference>
<dbReference type="Gene3D" id="3.40.50.300">
    <property type="entry name" value="P-loop containing nucleotide triphosphate hydrolases"/>
    <property type="match status" value="1"/>
</dbReference>
<evidence type="ECO:0000256" key="1">
    <source>
        <dbReference type="ARBA" id="ARBA00022448"/>
    </source>
</evidence>
<dbReference type="Gene3D" id="2.40.50.100">
    <property type="match status" value="1"/>
</dbReference>
<keyword evidence="6" id="KW-0408">Iron</keyword>
<evidence type="ECO:0000259" key="9">
    <source>
        <dbReference type="PROSITE" id="PS50893"/>
    </source>
</evidence>
<evidence type="ECO:0000256" key="5">
    <source>
        <dbReference type="ARBA" id="ARBA00022840"/>
    </source>
</evidence>
<keyword evidence="8" id="KW-0472">Membrane</keyword>
<dbReference type="InterPro" id="IPR013611">
    <property type="entry name" value="Transp-assoc_OB_typ2"/>
</dbReference>
<organism evidence="10 11">
    <name type="scientific">Aliiglaciecola litoralis</name>
    <dbReference type="NCBI Taxonomy" id="582857"/>
    <lineage>
        <taxon>Bacteria</taxon>
        <taxon>Pseudomonadati</taxon>
        <taxon>Pseudomonadota</taxon>
        <taxon>Gammaproteobacteria</taxon>
        <taxon>Alteromonadales</taxon>
        <taxon>Alteromonadaceae</taxon>
        <taxon>Aliiglaciecola</taxon>
    </lineage>
</organism>
<gene>
    <name evidence="10" type="ORF">GCM10009114_06320</name>
</gene>
<dbReference type="SMART" id="SM00382">
    <property type="entry name" value="AAA"/>
    <property type="match status" value="1"/>
</dbReference>
<evidence type="ECO:0000256" key="7">
    <source>
        <dbReference type="ARBA" id="ARBA00023065"/>
    </source>
</evidence>
<keyword evidence="5 10" id="KW-0067">ATP-binding</keyword>
<keyword evidence="4" id="KW-0547">Nucleotide-binding</keyword>
<keyword evidence="7" id="KW-0406">Ion transport</keyword>
<dbReference type="CDD" id="cd03259">
    <property type="entry name" value="ABC_Carb_Solutes_like"/>
    <property type="match status" value="1"/>
</dbReference>
<dbReference type="InterPro" id="IPR003439">
    <property type="entry name" value="ABC_transporter-like_ATP-bd"/>
</dbReference>
<evidence type="ECO:0000256" key="8">
    <source>
        <dbReference type="ARBA" id="ARBA00023136"/>
    </source>
</evidence>
<keyword evidence="11" id="KW-1185">Reference proteome</keyword>
<dbReference type="PROSITE" id="PS50893">
    <property type="entry name" value="ABC_TRANSPORTER_2"/>
    <property type="match status" value="1"/>
</dbReference>